<dbReference type="Pfam" id="PF05699">
    <property type="entry name" value="Dimer_Tnp_hAT"/>
    <property type="match status" value="1"/>
</dbReference>
<dbReference type="SUPFAM" id="SSF53098">
    <property type="entry name" value="Ribonuclease H-like"/>
    <property type="match status" value="1"/>
</dbReference>
<comment type="caution">
    <text evidence="2">The sequence shown here is derived from an EMBL/GenBank/DDBJ whole genome shotgun (WGS) entry which is preliminary data.</text>
</comment>
<gene>
    <name evidence="2" type="ORF">PPL_04647</name>
</gene>
<protein>
    <recommendedName>
        <fullName evidence="1">HAT C-terminal dimerisation domain-containing protein</fullName>
    </recommendedName>
</protein>
<dbReference type="PANTHER" id="PTHR47611">
    <property type="entry name" value="HAT DIMERISATION DOMAIN, C-TERMINAL"/>
    <property type="match status" value="1"/>
</dbReference>
<dbReference type="AlphaFoldDB" id="D3B856"/>
<name>D3B856_HETP5</name>
<proteinExistence type="predicted"/>
<reference evidence="2 3" key="1">
    <citation type="journal article" date="2011" name="Genome Res.">
        <title>Phylogeny-wide analysis of social amoeba genomes highlights ancient origins for complex intercellular communication.</title>
        <authorList>
            <person name="Heidel A.J."/>
            <person name="Lawal H.M."/>
            <person name="Felder M."/>
            <person name="Schilde C."/>
            <person name="Helps N.R."/>
            <person name="Tunggal B."/>
            <person name="Rivero F."/>
            <person name="John U."/>
            <person name="Schleicher M."/>
            <person name="Eichinger L."/>
            <person name="Platzer M."/>
            <person name="Noegel A.A."/>
            <person name="Schaap P."/>
            <person name="Gloeckner G."/>
        </authorList>
    </citation>
    <scope>NUCLEOTIDE SEQUENCE [LARGE SCALE GENOMIC DNA]</scope>
    <source>
        <strain evidence="3">ATCC 26659 / Pp 5 / PN500</strain>
    </source>
</reference>
<dbReference type="EMBL" id="ADBJ01000020">
    <property type="protein sequence ID" value="EFA82224.1"/>
    <property type="molecule type" value="Genomic_DNA"/>
</dbReference>
<dbReference type="InterPro" id="IPR012337">
    <property type="entry name" value="RNaseH-like_sf"/>
</dbReference>
<dbReference type="GeneID" id="31360134"/>
<organism evidence="2 3">
    <name type="scientific">Heterostelium pallidum (strain ATCC 26659 / Pp 5 / PN500)</name>
    <name type="common">Cellular slime mold</name>
    <name type="synonym">Polysphondylium pallidum</name>
    <dbReference type="NCBI Taxonomy" id="670386"/>
    <lineage>
        <taxon>Eukaryota</taxon>
        <taxon>Amoebozoa</taxon>
        <taxon>Evosea</taxon>
        <taxon>Eumycetozoa</taxon>
        <taxon>Dictyostelia</taxon>
        <taxon>Acytosteliales</taxon>
        <taxon>Acytosteliaceae</taxon>
        <taxon>Heterostelium</taxon>
    </lineage>
</organism>
<keyword evidence="3" id="KW-1185">Reference proteome</keyword>
<dbReference type="RefSeq" id="XP_020434341.1">
    <property type="nucleotide sequence ID" value="XM_020575546.1"/>
</dbReference>
<dbReference type="Proteomes" id="UP000001396">
    <property type="component" value="Unassembled WGS sequence"/>
</dbReference>
<dbReference type="InParanoid" id="D3B856"/>
<feature type="domain" description="HAT C-terminal dimerisation" evidence="1">
    <location>
        <begin position="136"/>
        <end position="215"/>
    </location>
</feature>
<evidence type="ECO:0000259" key="1">
    <source>
        <dbReference type="Pfam" id="PF05699"/>
    </source>
</evidence>
<dbReference type="PANTHER" id="PTHR47611:SF3">
    <property type="entry name" value="HAT C-TERMINAL DIMERISATION DOMAIN-CONTAINING PROTEIN"/>
    <property type="match status" value="1"/>
</dbReference>
<evidence type="ECO:0000313" key="3">
    <source>
        <dbReference type="Proteomes" id="UP000001396"/>
    </source>
</evidence>
<dbReference type="GO" id="GO:0046983">
    <property type="term" value="F:protein dimerization activity"/>
    <property type="evidence" value="ECO:0007669"/>
    <property type="project" value="InterPro"/>
</dbReference>
<sequence length="219" mass="25102">MELATSNSSSYELLIESVNTLKEKLDKYAPKTEHGKTLKEALQLSLKDRLDEYANLDLASIASFFSPYHQFGFSSLETLKQQTIISIIREELGALSKKIEVAPSPIKTRKHKHGADPIDYMTVHEMDTVEKNEVKEIDRYINAVKLNNESVDTLEWWSNNRQRFPNLVQLAKKYLCISTTSVPSESTFSKAGYIFDDKRTNMSFKLFTNLVFLYSNKDA</sequence>
<dbReference type="InterPro" id="IPR008906">
    <property type="entry name" value="HATC_C_dom"/>
</dbReference>
<evidence type="ECO:0000313" key="2">
    <source>
        <dbReference type="EMBL" id="EFA82224.1"/>
    </source>
</evidence>
<accession>D3B856</accession>